<gene>
    <name evidence="1" type="ORF">E2C01_074922</name>
</gene>
<name>A0A5B7IIH7_PORTR</name>
<reference evidence="1 2" key="1">
    <citation type="submission" date="2019-05" db="EMBL/GenBank/DDBJ databases">
        <title>Another draft genome of Portunus trituberculatus and its Hox gene families provides insights of decapod evolution.</title>
        <authorList>
            <person name="Jeong J.-H."/>
            <person name="Song I."/>
            <person name="Kim S."/>
            <person name="Choi T."/>
            <person name="Kim D."/>
            <person name="Ryu S."/>
            <person name="Kim W."/>
        </authorList>
    </citation>
    <scope>NUCLEOTIDE SEQUENCE [LARGE SCALE GENOMIC DNA]</scope>
    <source>
        <tissue evidence="1">Muscle</tissue>
    </source>
</reference>
<dbReference type="Proteomes" id="UP000324222">
    <property type="component" value="Unassembled WGS sequence"/>
</dbReference>
<organism evidence="1 2">
    <name type="scientific">Portunus trituberculatus</name>
    <name type="common">Swimming crab</name>
    <name type="synonym">Neptunus trituberculatus</name>
    <dbReference type="NCBI Taxonomy" id="210409"/>
    <lineage>
        <taxon>Eukaryota</taxon>
        <taxon>Metazoa</taxon>
        <taxon>Ecdysozoa</taxon>
        <taxon>Arthropoda</taxon>
        <taxon>Crustacea</taxon>
        <taxon>Multicrustacea</taxon>
        <taxon>Malacostraca</taxon>
        <taxon>Eumalacostraca</taxon>
        <taxon>Eucarida</taxon>
        <taxon>Decapoda</taxon>
        <taxon>Pleocyemata</taxon>
        <taxon>Brachyura</taxon>
        <taxon>Eubrachyura</taxon>
        <taxon>Portunoidea</taxon>
        <taxon>Portunidae</taxon>
        <taxon>Portuninae</taxon>
        <taxon>Portunus</taxon>
    </lineage>
</organism>
<accession>A0A5B7IIH7</accession>
<protein>
    <submittedName>
        <fullName evidence="1">Uncharacterized protein</fullName>
    </submittedName>
</protein>
<evidence type="ECO:0000313" key="2">
    <source>
        <dbReference type="Proteomes" id="UP000324222"/>
    </source>
</evidence>
<dbReference type="EMBL" id="VSRR010053758">
    <property type="protein sequence ID" value="MPC80344.1"/>
    <property type="molecule type" value="Genomic_DNA"/>
</dbReference>
<comment type="caution">
    <text evidence="1">The sequence shown here is derived from an EMBL/GenBank/DDBJ whole genome shotgun (WGS) entry which is preliminary data.</text>
</comment>
<sequence>MKEDERVMKAICTHIHQIHERSFGFPFRSSSVHVSRYATNELMQLYRLYRRARPSPRRLAERARPRPSRTLVEEILLEDDACLLE</sequence>
<evidence type="ECO:0000313" key="1">
    <source>
        <dbReference type="EMBL" id="MPC80344.1"/>
    </source>
</evidence>
<keyword evidence="2" id="KW-1185">Reference proteome</keyword>
<proteinExistence type="predicted"/>
<dbReference type="AlphaFoldDB" id="A0A5B7IIH7"/>